<dbReference type="InParanoid" id="A0A0G4GCJ2"/>
<dbReference type="EMBL" id="CDMY01000624">
    <property type="protein sequence ID" value="CEM26783.1"/>
    <property type="molecule type" value="Genomic_DNA"/>
</dbReference>
<dbReference type="PANTHER" id="PTHR12260">
    <property type="entry name" value="DAMAGE-CONTROL PHOSPHATASE ARMT1"/>
    <property type="match status" value="1"/>
</dbReference>
<dbReference type="Gene3D" id="3.40.50.10880">
    <property type="entry name" value="Uncharacterised protein PF01937, DUF89, domain 3"/>
    <property type="match status" value="1"/>
</dbReference>
<dbReference type="FunCoup" id="A0A0G4GCJ2">
    <property type="interactions" value="214"/>
</dbReference>
<comment type="cofactor">
    <cofactor evidence="7">
        <name>Mn(2+)</name>
        <dbReference type="ChEBI" id="CHEBI:29035"/>
    </cofactor>
    <cofactor evidence="7">
        <name>Ni(2+)</name>
        <dbReference type="ChEBI" id="CHEBI:49786"/>
    </cofactor>
</comment>
<dbReference type="PANTHER" id="PTHR12260:SF6">
    <property type="entry name" value="DAMAGE-CONTROL PHOSPHATASE ARMT1"/>
    <property type="match status" value="1"/>
</dbReference>
<comment type="catalytic activity">
    <reaction evidence="6 7">
        <text>beta-D-fructose 6-phosphate = dihydroxyacetone + D-glyceraldehyde 3-phosphate</text>
        <dbReference type="Rhea" id="RHEA:28002"/>
        <dbReference type="ChEBI" id="CHEBI:16016"/>
        <dbReference type="ChEBI" id="CHEBI:57634"/>
        <dbReference type="ChEBI" id="CHEBI:59776"/>
    </reaction>
</comment>
<comment type="function">
    <text evidence="7">Metal-dependent phosphatase that shows phosphatase activity against several substrates, including fructose-1-phosphate and fructose-6-phosphate. Its preference for fructose-1-phosphate, a strong glycating agent that causes DNA damage rather than a canonical yeast metabolite, suggests a damage-control function in hexose phosphate metabolism.</text>
</comment>
<dbReference type="VEuPathDB" id="CryptoDB:Vbra_22128"/>
<dbReference type="InterPro" id="IPR036075">
    <property type="entry name" value="ARMT-1-like_metal-bd_sf"/>
</dbReference>
<evidence type="ECO:0000256" key="7">
    <source>
        <dbReference type="RuleBase" id="RU367030"/>
    </source>
</evidence>
<evidence type="ECO:0000256" key="4">
    <source>
        <dbReference type="ARBA" id="ARBA00022801"/>
    </source>
</evidence>
<evidence type="ECO:0000256" key="6">
    <source>
        <dbReference type="ARBA" id="ARBA00048809"/>
    </source>
</evidence>
<dbReference type="GO" id="GO:0046872">
    <property type="term" value="F:metal ion binding"/>
    <property type="evidence" value="ECO:0007669"/>
    <property type="project" value="UniProtKB-UniRule"/>
</dbReference>
<comment type="catalytic activity">
    <reaction evidence="1 7">
        <text>beta-D-fructose 1-phosphate + H2O = D-fructose + phosphate</text>
        <dbReference type="Rhea" id="RHEA:35603"/>
        <dbReference type="ChEBI" id="CHEBI:15377"/>
        <dbReference type="ChEBI" id="CHEBI:37721"/>
        <dbReference type="ChEBI" id="CHEBI:43474"/>
        <dbReference type="ChEBI" id="CHEBI:138881"/>
    </reaction>
</comment>
<dbReference type="Proteomes" id="UP000041254">
    <property type="component" value="Unassembled WGS sequence"/>
</dbReference>
<evidence type="ECO:0000256" key="5">
    <source>
        <dbReference type="ARBA" id="ARBA00023211"/>
    </source>
</evidence>
<dbReference type="GO" id="GO:0006974">
    <property type="term" value="P:DNA damage response"/>
    <property type="evidence" value="ECO:0007669"/>
    <property type="project" value="TreeGrafter"/>
</dbReference>
<name>A0A0G4GCJ2_VITBC</name>
<dbReference type="EC" id="3.1.3.-" evidence="7"/>
<dbReference type="Gene3D" id="1.20.930.60">
    <property type="match status" value="1"/>
</dbReference>
<dbReference type="Pfam" id="PF01937">
    <property type="entry name" value="ARMT1-like_dom"/>
    <property type="match status" value="1"/>
</dbReference>
<evidence type="ECO:0000256" key="3">
    <source>
        <dbReference type="ARBA" id="ARBA00022723"/>
    </source>
</evidence>
<proteinExistence type="inferred from homology"/>
<organism evidence="10 11">
    <name type="scientific">Vitrella brassicaformis (strain CCMP3155)</name>
    <dbReference type="NCBI Taxonomy" id="1169540"/>
    <lineage>
        <taxon>Eukaryota</taxon>
        <taxon>Sar</taxon>
        <taxon>Alveolata</taxon>
        <taxon>Colpodellida</taxon>
        <taxon>Vitrellaceae</taxon>
        <taxon>Vitrella</taxon>
    </lineage>
</organism>
<feature type="chain" id="PRO_5005190282" description="Sugar phosphate phosphatase" evidence="8">
    <location>
        <begin position="21"/>
        <end position="469"/>
    </location>
</feature>
<dbReference type="GO" id="GO:0103026">
    <property type="term" value="F:fructose-1-phosphatase activity"/>
    <property type="evidence" value="ECO:0007669"/>
    <property type="project" value="RHEA"/>
</dbReference>
<dbReference type="SUPFAM" id="SSF111321">
    <property type="entry name" value="AF1104-like"/>
    <property type="match status" value="1"/>
</dbReference>
<dbReference type="GO" id="GO:0097023">
    <property type="term" value="F:fructose 6-phosphate aldolase activity"/>
    <property type="evidence" value="ECO:0007669"/>
    <property type="project" value="RHEA"/>
</dbReference>
<keyword evidence="3 7" id="KW-0479">Metal-binding</keyword>
<evidence type="ECO:0000256" key="8">
    <source>
        <dbReference type="SAM" id="SignalP"/>
    </source>
</evidence>
<protein>
    <recommendedName>
        <fullName evidence="7">Sugar phosphate phosphatase</fullName>
        <ecNumber evidence="7">3.1.3.-</ecNumber>
    </recommendedName>
</protein>
<reference evidence="10 11" key="1">
    <citation type="submission" date="2014-11" db="EMBL/GenBank/DDBJ databases">
        <authorList>
            <person name="Zhu J."/>
            <person name="Qi W."/>
            <person name="Song R."/>
        </authorList>
    </citation>
    <scope>NUCLEOTIDE SEQUENCE [LARGE SCALE GENOMIC DNA]</scope>
</reference>
<evidence type="ECO:0000256" key="2">
    <source>
        <dbReference type="ARBA" id="ARBA00009519"/>
    </source>
</evidence>
<keyword evidence="8" id="KW-0732">Signal</keyword>
<dbReference type="OrthoDB" id="541375at2759"/>
<evidence type="ECO:0000313" key="10">
    <source>
        <dbReference type="EMBL" id="CEM26783.1"/>
    </source>
</evidence>
<dbReference type="GO" id="GO:0005634">
    <property type="term" value="C:nucleus"/>
    <property type="evidence" value="ECO:0007669"/>
    <property type="project" value="TreeGrafter"/>
</dbReference>
<dbReference type="AlphaFoldDB" id="A0A0G4GCJ2"/>
<keyword evidence="11" id="KW-1185">Reference proteome</keyword>
<dbReference type="InterPro" id="IPR002791">
    <property type="entry name" value="ARMT1-like_metal-bd"/>
</dbReference>
<sequence length="469" mass="52950">MFIPLVPLCISCILPSLASSTRLIRRRLSGFHAPASPTAMATRASVRPGMMPRADLPPRIFSDVPGTWAHDTMSRRVRDEILSRIYEENPSLPPSCIRQLDELKAELQQPGVSKLRHIRESDGGPDKDVWRELLGEWVDKGATWLSAPWLITEFYFYRRVLEAVDWYQTQIDPFEQQKKAGLADSMPSIEALAQKSLDESDPDQSMGLHLHVFASLWGNKMDLSLWPSSADSQQNHARHVDQAMSEGSAMLLADDFAVMWDSIRGQLPLARVDMVADNAGFELVSDMCLADCLVRCGIAKKVVFQLKEQPVFVSDAMPKDAEQTIDYMASLTDADKYPSCVKIAQRLRSYVDENKWQFNCDGFWNQPYAFWEMPPGLRQTLANESSMMIVKGDCNYRRLLGDRYWPLSTPFSDVVTYSPTRMLALRALKAELGCGMAADKTQKAAESDPKWMVNGRWGVVQFYDPFVSG</sequence>
<keyword evidence="5 7" id="KW-0464">Manganese</keyword>
<comment type="similarity">
    <text evidence="2 7">Belongs to the damage-control phosphatase family. Sugar phosphate phosphatase III subfamily.</text>
</comment>
<feature type="domain" description="Damage-control phosphatase ARMT1-like metal-binding" evidence="9">
    <location>
        <begin position="95"/>
        <end position="438"/>
    </location>
</feature>
<dbReference type="InterPro" id="IPR039763">
    <property type="entry name" value="ARMT1"/>
</dbReference>
<dbReference type="PhylomeDB" id="A0A0G4GCJ2"/>
<evidence type="ECO:0000259" key="9">
    <source>
        <dbReference type="Pfam" id="PF01937"/>
    </source>
</evidence>
<dbReference type="OMA" id="IFARQKM"/>
<evidence type="ECO:0000313" key="11">
    <source>
        <dbReference type="Proteomes" id="UP000041254"/>
    </source>
</evidence>
<evidence type="ECO:0000256" key="1">
    <source>
        <dbReference type="ARBA" id="ARBA00001326"/>
    </source>
</evidence>
<accession>A0A0G4GCJ2</accession>
<gene>
    <name evidence="10" type="ORF">Vbra_22128</name>
</gene>
<dbReference type="STRING" id="1169540.A0A0G4GCJ2"/>
<feature type="signal peptide" evidence="8">
    <location>
        <begin position="1"/>
        <end position="20"/>
    </location>
</feature>
<comment type="domain">
    <text evidence="7">Subfamily III proteins have a conserved RTxK motif about 40-50 residues from the C-terminus; the threonine may be replaced by serine or cysteine.</text>
</comment>
<keyword evidence="4 7" id="KW-0378">Hydrolase</keyword>